<dbReference type="EMBL" id="JBAHYK010001078">
    <property type="protein sequence ID" value="KAL0569633.1"/>
    <property type="molecule type" value="Genomic_DNA"/>
</dbReference>
<feature type="compositionally biased region" description="Polar residues" evidence="1">
    <location>
        <begin position="480"/>
        <end position="492"/>
    </location>
</feature>
<feature type="compositionally biased region" description="Polar residues" evidence="1">
    <location>
        <begin position="643"/>
        <end position="652"/>
    </location>
</feature>
<sequence length="721" mass="78573">MGEVSQASQIYATALSTLRRGCALFIPEPNGELSTEYQENGVQIGDVGILRTDGSFDFIFNVCRSASDPINQYGVPDGFIPLQWNGLTRRTDNIFRPGEPVLSRGAERRAVAVEASDSLPRVLRGAGAGFSVKFAKSRGAVIWLPHGATSVDCQSVAKFREYAEKYSISWYRFVNETLGMEVGNGVIYFVTGFDKTDCWENLVIDSTSTERTCELFVATGGLASGEGRFRPFDSACPELFASRCSPADNSKQNQAFFIRGFRITILHRFERLLGRSPMQVADAHLPPRRDALGEGDGTIPFRRGHPTSSSASSSSLHGTSEQTSHSSAAGMQVDTESCALTYHDSHGTDTGREEDHVVPAAQPPQLHHLPAATNMFMLQSEDDVEVAVTHEDDWIPPLNEKDIERHDGFTPISPFEARFEIVIRNGIAFLKPSTNPESQARLEPAAALFSTTSQSSSKSFSSSSDHSNVSNQRQPLGGRFSTSLRDTNSANPSFDIDRQSSSVVAMGQPHFWFETTRPPNLRVAPEGIPGIPLVNSSSPSCENILLPGELADANHTAPQALFTDVSSSQYYVPMPEQPSGFAESLLSSSSNEAYHSSTTASGPFPHIPSFPPYLSDATMSTAATSSFSSSSRGNHNISERSPRSQVLGQSAQVAPRRVGSAAVTANAVNYRRRKATYFCHVAECQSRGFTEKHNYDCMGRCFLRFAYHISNKVTQIICAPI</sequence>
<organism evidence="2 3">
    <name type="scientific">Marasmius crinis-equi</name>
    <dbReference type="NCBI Taxonomy" id="585013"/>
    <lineage>
        <taxon>Eukaryota</taxon>
        <taxon>Fungi</taxon>
        <taxon>Dikarya</taxon>
        <taxon>Basidiomycota</taxon>
        <taxon>Agaricomycotina</taxon>
        <taxon>Agaricomycetes</taxon>
        <taxon>Agaricomycetidae</taxon>
        <taxon>Agaricales</taxon>
        <taxon>Marasmiineae</taxon>
        <taxon>Marasmiaceae</taxon>
        <taxon>Marasmius</taxon>
    </lineage>
</organism>
<keyword evidence="3" id="KW-1185">Reference proteome</keyword>
<feature type="region of interest" description="Disordered" evidence="1">
    <location>
        <begin position="455"/>
        <end position="499"/>
    </location>
</feature>
<evidence type="ECO:0000313" key="2">
    <source>
        <dbReference type="EMBL" id="KAL0569633.1"/>
    </source>
</evidence>
<feature type="region of interest" description="Disordered" evidence="1">
    <location>
        <begin position="624"/>
        <end position="652"/>
    </location>
</feature>
<feature type="compositionally biased region" description="Low complexity" evidence="1">
    <location>
        <begin position="455"/>
        <end position="470"/>
    </location>
</feature>
<evidence type="ECO:0000313" key="3">
    <source>
        <dbReference type="Proteomes" id="UP001465976"/>
    </source>
</evidence>
<comment type="caution">
    <text evidence="2">The sequence shown here is derived from an EMBL/GenBank/DDBJ whole genome shotgun (WGS) entry which is preliminary data.</text>
</comment>
<name>A0ABR3F318_9AGAR</name>
<feature type="region of interest" description="Disordered" evidence="1">
    <location>
        <begin position="284"/>
        <end position="331"/>
    </location>
</feature>
<gene>
    <name evidence="2" type="ORF">V5O48_012331</name>
</gene>
<reference evidence="2 3" key="1">
    <citation type="submission" date="2024-02" db="EMBL/GenBank/DDBJ databases">
        <title>A draft genome for the cacao thread blight pathogen Marasmius crinis-equi.</title>
        <authorList>
            <person name="Cohen S.P."/>
            <person name="Baruah I.K."/>
            <person name="Amoako-Attah I."/>
            <person name="Bukari Y."/>
            <person name="Meinhardt L.W."/>
            <person name="Bailey B.A."/>
        </authorList>
    </citation>
    <scope>NUCLEOTIDE SEQUENCE [LARGE SCALE GENOMIC DNA]</scope>
    <source>
        <strain evidence="2 3">GH-76</strain>
    </source>
</reference>
<accession>A0ABR3F318</accession>
<protein>
    <submittedName>
        <fullName evidence="2">Uncharacterized protein</fullName>
    </submittedName>
</protein>
<evidence type="ECO:0000256" key="1">
    <source>
        <dbReference type="SAM" id="MobiDB-lite"/>
    </source>
</evidence>
<dbReference type="Proteomes" id="UP001465976">
    <property type="component" value="Unassembled WGS sequence"/>
</dbReference>
<proteinExistence type="predicted"/>
<feature type="compositionally biased region" description="Polar residues" evidence="1">
    <location>
        <begin position="316"/>
        <end position="329"/>
    </location>
</feature>